<dbReference type="STRING" id="1291518.A0A0D9NJ43"/>
<sequence length="208" mass="23406">MGHGADRTSQSRGIASIIESAMDWEKRSGATFEADKTNVIHFPCCDPKVDKTPALVKGRPVQPKDCVKILGVMMDSKLKYRQHTAYAASKGLEAAMELKRFKGLSAATARQLFTATVIPTVDYALNVWMHASEAEANIVSVPERLWRQAIKLWIEIHTLPDINPLRRVTSRIQKFYPVHKSPFHQVACRLKDISVNEMENIRPFPLAP</sequence>
<keyword evidence="2" id="KW-1185">Reference proteome</keyword>
<dbReference type="EMBL" id="KE384764">
    <property type="protein sequence ID" value="KJK74052.1"/>
    <property type="molecule type" value="Genomic_DNA"/>
</dbReference>
<evidence type="ECO:0008006" key="3">
    <source>
        <dbReference type="Google" id="ProtNLM"/>
    </source>
</evidence>
<reference evidence="2" key="1">
    <citation type="journal article" date="2014" name="BMC Genomics">
        <title>The genome sequence of the biocontrol fungus Metarhizium anisopliae and comparative genomics of Metarhizium species.</title>
        <authorList>
            <person name="Pattemore J.A."/>
            <person name="Hane J.K."/>
            <person name="Williams A.H."/>
            <person name="Wilson B.A."/>
            <person name="Stodart B.J."/>
            <person name="Ash G.J."/>
        </authorList>
    </citation>
    <scope>NUCLEOTIDE SEQUENCE [LARGE SCALE GENOMIC DNA]</scope>
    <source>
        <strain evidence="2">BRIP 53293</strain>
    </source>
</reference>
<dbReference type="AlphaFoldDB" id="A0A0D9NJ43"/>
<dbReference type="Proteomes" id="UP000054544">
    <property type="component" value="Unassembled WGS sequence"/>
</dbReference>
<dbReference type="PANTHER" id="PTHR33332">
    <property type="entry name" value="REVERSE TRANSCRIPTASE DOMAIN-CONTAINING PROTEIN"/>
    <property type="match status" value="1"/>
</dbReference>
<evidence type="ECO:0000313" key="2">
    <source>
        <dbReference type="Proteomes" id="UP000054544"/>
    </source>
</evidence>
<protein>
    <recommendedName>
        <fullName evidence="3">Reverse transcriptase domain-containing protein</fullName>
    </recommendedName>
</protein>
<name>A0A0D9NJ43_METAN</name>
<organism evidence="1 2">
    <name type="scientific">Metarhizium anisopliae BRIP 53293</name>
    <dbReference type="NCBI Taxonomy" id="1291518"/>
    <lineage>
        <taxon>Eukaryota</taxon>
        <taxon>Fungi</taxon>
        <taxon>Dikarya</taxon>
        <taxon>Ascomycota</taxon>
        <taxon>Pezizomycotina</taxon>
        <taxon>Sordariomycetes</taxon>
        <taxon>Hypocreomycetidae</taxon>
        <taxon>Hypocreales</taxon>
        <taxon>Clavicipitaceae</taxon>
        <taxon>Metarhizium</taxon>
    </lineage>
</organism>
<accession>A0A0D9NJ43</accession>
<proteinExistence type="predicted"/>
<evidence type="ECO:0000313" key="1">
    <source>
        <dbReference type="EMBL" id="KJK74052.1"/>
    </source>
</evidence>
<gene>
    <name evidence="1" type="ORF">H634G_10678</name>
</gene>